<dbReference type="AlphaFoldDB" id="A0A8D8CM53"/>
<protein>
    <submittedName>
        <fullName evidence="1">(northern house mosquito) hypothetical protein</fullName>
    </submittedName>
</protein>
<dbReference type="EMBL" id="HBUE01122905">
    <property type="protein sequence ID" value="CAG6493159.1"/>
    <property type="molecule type" value="Transcribed_RNA"/>
</dbReference>
<accession>A0A8D8CM53</accession>
<reference evidence="1" key="1">
    <citation type="submission" date="2021-05" db="EMBL/GenBank/DDBJ databases">
        <authorList>
            <person name="Alioto T."/>
            <person name="Alioto T."/>
            <person name="Gomez Garrido J."/>
        </authorList>
    </citation>
    <scope>NUCLEOTIDE SEQUENCE</scope>
</reference>
<sequence>MTFTGDKSSWSIVYHGNTIGSVIFGGLQLGTFSHKVSPSSSKVRSCSSTRASTSCAPWVEERDRNVDVRYLRYELVIGQRVGHDHINGGGLGVVRELEQEVISFPHGTAEAFTR</sequence>
<dbReference type="EMBL" id="HBUE01122907">
    <property type="protein sequence ID" value="CAG6493161.1"/>
    <property type="molecule type" value="Transcribed_RNA"/>
</dbReference>
<proteinExistence type="predicted"/>
<dbReference type="EMBL" id="HBUE01122909">
    <property type="protein sequence ID" value="CAG6493163.1"/>
    <property type="molecule type" value="Transcribed_RNA"/>
</dbReference>
<name>A0A8D8CM53_CULPI</name>
<organism evidence="1">
    <name type="scientific">Culex pipiens</name>
    <name type="common">House mosquito</name>
    <dbReference type="NCBI Taxonomy" id="7175"/>
    <lineage>
        <taxon>Eukaryota</taxon>
        <taxon>Metazoa</taxon>
        <taxon>Ecdysozoa</taxon>
        <taxon>Arthropoda</taxon>
        <taxon>Hexapoda</taxon>
        <taxon>Insecta</taxon>
        <taxon>Pterygota</taxon>
        <taxon>Neoptera</taxon>
        <taxon>Endopterygota</taxon>
        <taxon>Diptera</taxon>
        <taxon>Nematocera</taxon>
        <taxon>Culicoidea</taxon>
        <taxon>Culicidae</taxon>
        <taxon>Culicinae</taxon>
        <taxon>Culicini</taxon>
        <taxon>Culex</taxon>
        <taxon>Culex</taxon>
    </lineage>
</organism>
<evidence type="ECO:0000313" key="1">
    <source>
        <dbReference type="EMBL" id="CAG6493161.1"/>
    </source>
</evidence>